<sequence length="49" mass="5828">FNKRITRRKVLLILDGFSLHYSAIEIVNNNNILKNTKIVFLPFNYTLVY</sequence>
<dbReference type="InterPro" id="IPR004875">
    <property type="entry name" value="DDE_SF_endonuclease_dom"/>
</dbReference>
<evidence type="ECO:0000313" key="3">
    <source>
        <dbReference type="Proteomes" id="UP000799750"/>
    </source>
</evidence>
<name>A0A6A6QMG6_9PEZI</name>
<evidence type="ECO:0000313" key="2">
    <source>
        <dbReference type="EMBL" id="KAF2493571.1"/>
    </source>
</evidence>
<dbReference type="Pfam" id="PF03184">
    <property type="entry name" value="DDE_1"/>
    <property type="match status" value="1"/>
</dbReference>
<reference evidence="2" key="1">
    <citation type="journal article" date="2020" name="Stud. Mycol.">
        <title>101 Dothideomycetes genomes: a test case for predicting lifestyles and emergence of pathogens.</title>
        <authorList>
            <person name="Haridas S."/>
            <person name="Albert R."/>
            <person name="Binder M."/>
            <person name="Bloem J."/>
            <person name="Labutti K."/>
            <person name="Salamov A."/>
            <person name="Andreopoulos B."/>
            <person name="Baker S."/>
            <person name="Barry K."/>
            <person name="Bills G."/>
            <person name="Bluhm B."/>
            <person name="Cannon C."/>
            <person name="Castanera R."/>
            <person name="Culley D."/>
            <person name="Daum C."/>
            <person name="Ezra D."/>
            <person name="Gonzalez J."/>
            <person name="Henrissat B."/>
            <person name="Kuo A."/>
            <person name="Liang C."/>
            <person name="Lipzen A."/>
            <person name="Lutzoni F."/>
            <person name="Magnuson J."/>
            <person name="Mondo S."/>
            <person name="Nolan M."/>
            <person name="Ohm R."/>
            <person name="Pangilinan J."/>
            <person name="Park H.-J."/>
            <person name="Ramirez L."/>
            <person name="Alfaro M."/>
            <person name="Sun H."/>
            <person name="Tritt A."/>
            <person name="Yoshinaga Y."/>
            <person name="Zwiers L.-H."/>
            <person name="Turgeon B."/>
            <person name="Goodwin S."/>
            <person name="Spatafora J."/>
            <person name="Crous P."/>
            <person name="Grigoriev I."/>
        </authorList>
    </citation>
    <scope>NUCLEOTIDE SEQUENCE</scope>
    <source>
        <strain evidence="2">CBS 269.34</strain>
    </source>
</reference>
<organism evidence="2 3">
    <name type="scientific">Lophium mytilinum</name>
    <dbReference type="NCBI Taxonomy" id="390894"/>
    <lineage>
        <taxon>Eukaryota</taxon>
        <taxon>Fungi</taxon>
        <taxon>Dikarya</taxon>
        <taxon>Ascomycota</taxon>
        <taxon>Pezizomycotina</taxon>
        <taxon>Dothideomycetes</taxon>
        <taxon>Pleosporomycetidae</taxon>
        <taxon>Mytilinidiales</taxon>
        <taxon>Mytilinidiaceae</taxon>
        <taxon>Lophium</taxon>
    </lineage>
</organism>
<protein>
    <recommendedName>
        <fullName evidence="1">DDE-1 domain-containing protein</fullName>
    </recommendedName>
</protein>
<feature type="domain" description="DDE-1" evidence="1">
    <location>
        <begin position="1"/>
        <end position="46"/>
    </location>
</feature>
<keyword evidence="3" id="KW-1185">Reference proteome</keyword>
<evidence type="ECO:0000259" key="1">
    <source>
        <dbReference type="Pfam" id="PF03184"/>
    </source>
</evidence>
<dbReference type="OrthoDB" id="3931433at2759"/>
<dbReference type="AlphaFoldDB" id="A0A6A6QMG6"/>
<feature type="non-terminal residue" evidence="2">
    <location>
        <position position="1"/>
    </location>
</feature>
<accession>A0A6A6QMG6</accession>
<proteinExistence type="predicted"/>
<dbReference type="Proteomes" id="UP000799750">
    <property type="component" value="Unassembled WGS sequence"/>
</dbReference>
<dbReference type="EMBL" id="MU004192">
    <property type="protein sequence ID" value="KAF2493571.1"/>
    <property type="molecule type" value="Genomic_DNA"/>
</dbReference>
<gene>
    <name evidence="2" type="ORF">BU16DRAFT_464815</name>
</gene>
<dbReference type="GO" id="GO:0003676">
    <property type="term" value="F:nucleic acid binding"/>
    <property type="evidence" value="ECO:0007669"/>
    <property type="project" value="InterPro"/>
</dbReference>